<dbReference type="GO" id="GO:0043590">
    <property type="term" value="C:bacterial nucleoid"/>
    <property type="evidence" value="ECO:0007669"/>
    <property type="project" value="TreeGrafter"/>
</dbReference>
<dbReference type="Pfam" id="PF11967">
    <property type="entry name" value="RecO_N"/>
    <property type="match status" value="1"/>
</dbReference>
<dbReference type="InterPro" id="IPR042242">
    <property type="entry name" value="RecO_C"/>
</dbReference>
<reference evidence="6" key="1">
    <citation type="submission" date="2020-10" db="EMBL/GenBank/DDBJ databases">
        <authorList>
            <person name="Gilroy R."/>
        </authorList>
    </citation>
    <scope>NUCLEOTIDE SEQUENCE</scope>
    <source>
        <strain evidence="6">CHK136-897</strain>
    </source>
</reference>
<evidence type="ECO:0000256" key="4">
    <source>
        <dbReference type="HAMAP-Rule" id="MF_00201"/>
    </source>
</evidence>
<dbReference type="Gene3D" id="1.20.1440.120">
    <property type="entry name" value="Recombination protein O, C-terminal domain"/>
    <property type="match status" value="1"/>
</dbReference>
<proteinExistence type="inferred from homology"/>
<dbReference type="PANTHER" id="PTHR33991">
    <property type="entry name" value="DNA REPAIR PROTEIN RECO"/>
    <property type="match status" value="1"/>
</dbReference>
<organism evidence="6 7">
    <name type="scientific">Candidatus Enterousia avicola</name>
    <dbReference type="NCBI Taxonomy" id="2840787"/>
    <lineage>
        <taxon>Bacteria</taxon>
        <taxon>Pseudomonadati</taxon>
        <taxon>Pseudomonadota</taxon>
        <taxon>Alphaproteobacteria</taxon>
        <taxon>Candidatus Enterousia</taxon>
    </lineage>
</organism>
<dbReference type="GO" id="GO:0006302">
    <property type="term" value="P:double-strand break repair"/>
    <property type="evidence" value="ECO:0007669"/>
    <property type="project" value="TreeGrafter"/>
</dbReference>
<dbReference type="Proteomes" id="UP000824142">
    <property type="component" value="Unassembled WGS sequence"/>
</dbReference>
<accession>A0A9D1SMB4</accession>
<keyword evidence="2 4" id="KW-0233">DNA recombination</keyword>
<evidence type="ECO:0000256" key="3">
    <source>
        <dbReference type="ARBA" id="ARBA00023204"/>
    </source>
</evidence>
<dbReference type="InterPro" id="IPR022572">
    <property type="entry name" value="DNA_rep/recomb_RecO_N"/>
</dbReference>
<keyword evidence="3 4" id="KW-0234">DNA repair</keyword>
<protein>
    <recommendedName>
        <fullName evidence="4">DNA repair protein RecO</fullName>
    </recommendedName>
    <alternativeName>
        <fullName evidence="4">Recombination protein O</fullName>
    </alternativeName>
</protein>
<dbReference type="SUPFAM" id="SSF57863">
    <property type="entry name" value="ArfGap/RecO-like zinc finger"/>
    <property type="match status" value="1"/>
</dbReference>
<dbReference type="Pfam" id="PF02565">
    <property type="entry name" value="RecO_C"/>
    <property type="match status" value="1"/>
</dbReference>
<feature type="domain" description="DNA replication/recombination mediator RecO N-terminal" evidence="5">
    <location>
        <begin position="3"/>
        <end position="65"/>
    </location>
</feature>
<reference evidence="6" key="2">
    <citation type="journal article" date="2021" name="PeerJ">
        <title>Extensive microbial diversity within the chicken gut microbiome revealed by metagenomics and culture.</title>
        <authorList>
            <person name="Gilroy R."/>
            <person name="Ravi A."/>
            <person name="Getino M."/>
            <person name="Pursley I."/>
            <person name="Horton D.L."/>
            <person name="Alikhan N.F."/>
            <person name="Baker D."/>
            <person name="Gharbi K."/>
            <person name="Hall N."/>
            <person name="Watson M."/>
            <person name="Adriaenssens E.M."/>
            <person name="Foster-Nyarko E."/>
            <person name="Jarju S."/>
            <person name="Secka A."/>
            <person name="Antonio M."/>
            <person name="Oren A."/>
            <person name="Chaudhuri R.R."/>
            <person name="La Ragione R."/>
            <person name="Hildebrand F."/>
            <person name="Pallen M.J."/>
        </authorList>
    </citation>
    <scope>NUCLEOTIDE SEQUENCE</scope>
    <source>
        <strain evidence="6">CHK136-897</strain>
    </source>
</reference>
<dbReference type="InterPro" id="IPR003717">
    <property type="entry name" value="RecO"/>
</dbReference>
<dbReference type="AlphaFoldDB" id="A0A9D1SMB4"/>
<comment type="similarity">
    <text evidence="4">Belongs to the RecO family.</text>
</comment>
<sequence>MKLESVGLLLSLYPLGERDCIARVFTCDFGVLCGVMKGAQVSRKNKPLLGQVGLVSWNARLDSQLGVFHWEAERNLVAPLMLDRKLLSCVTSCFSLISTLLPEREQYKDLYAATIRMLTSLSLEDYYKIYVNWEVALLRELGYALDLTACSGCGKHYDLDYLSPRTGRAVCKECAIPYLNRLYKLPVNLQITHAFLERACVQQGVQLPDARKKIEEIIY</sequence>
<dbReference type="InterPro" id="IPR037278">
    <property type="entry name" value="ARFGAP/RecO"/>
</dbReference>
<dbReference type="HAMAP" id="MF_00201">
    <property type="entry name" value="RecO"/>
    <property type="match status" value="1"/>
</dbReference>
<dbReference type="NCBIfam" id="TIGR00613">
    <property type="entry name" value="reco"/>
    <property type="match status" value="1"/>
</dbReference>
<evidence type="ECO:0000256" key="2">
    <source>
        <dbReference type="ARBA" id="ARBA00023172"/>
    </source>
</evidence>
<comment type="caution">
    <text evidence="6">The sequence shown here is derived from an EMBL/GenBank/DDBJ whole genome shotgun (WGS) entry which is preliminary data.</text>
</comment>
<dbReference type="PANTHER" id="PTHR33991:SF1">
    <property type="entry name" value="DNA REPAIR PROTEIN RECO"/>
    <property type="match status" value="1"/>
</dbReference>
<comment type="function">
    <text evidence="4">Involved in DNA repair and RecF pathway recombination.</text>
</comment>
<evidence type="ECO:0000313" key="7">
    <source>
        <dbReference type="Proteomes" id="UP000824142"/>
    </source>
</evidence>
<gene>
    <name evidence="4 6" type="primary">recO</name>
    <name evidence="6" type="ORF">IAC63_03720</name>
</gene>
<dbReference type="EMBL" id="DVNO01000032">
    <property type="protein sequence ID" value="HIU65719.1"/>
    <property type="molecule type" value="Genomic_DNA"/>
</dbReference>
<name>A0A9D1SMB4_9PROT</name>
<evidence type="ECO:0000256" key="1">
    <source>
        <dbReference type="ARBA" id="ARBA00022763"/>
    </source>
</evidence>
<evidence type="ECO:0000313" key="6">
    <source>
        <dbReference type="EMBL" id="HIU65719.1"/>
    </source>
</evidence>
<keyword evidence="1 4" id="KW-0227">DNA damage</keyword>
<dbReference type="GO" id="GO:0006310">
    <property type="term" value="P:DNA recombination"/>
    <property type="evidence" value="ECO:0007669"/>
    <property type="project" value="UniProtKB-UniRule"/>
</dbReference>
<evidence type="ECO:0000259" key="5">
    <source>
        <dbReference type="Pfam" id="PF11967"/>
    </source>
</evidence>